<reference evidence="2 4" key="1">
    <citation type="submission" date="2024-09" db="EMBL/GenBank/DDBJ databases">
        <title>Genome sequencing and assembly of Phytophthora oleae, isolate VK10A, causative agent of rot of olive drupes.</title>
        <authorList>
            <person name="Conti Taguali S."/>
            <person name="Riolo M."/>
            <person name="La Spada F."/>
            <person name="Cacciola S.O."/>
            <person name="Dionisio G."/>
        </authorList>
    </citation>
    <scope>NUCLEOTIDE SEQUENCE [LARGE SCALE GENOMIC DNA]</scope>
    <source>
        <strain evidence="2 4">VK10A</strain>
    </source>
</reference>
<organism evidence="2 4">
    <name type="scientific">Phytophthora oleae</name>
    <dbReference type="NCBI Taxonomy" id="2107226"/>
    <lineage>
        <taxon>Eukaryota</taxon>
        <taxon>Sar</taxon>
        <taxon>Stramenopiles</taxon>
        <taxon>Oomycota</taxon>
        <taxon>Peronosporomycetes</taxon>
        <taxon>Peronosporales</taxon>
        <taxon>Peronosporaceae</taxon>
        <taxon>Phytophthora</taxon>
    </lineage>
</organism>
<evidence type="ECO:0000313" key="2">
    <source>
        <dbReference type="EMBL" id="KAL3670099.1"/>
    </source>
</evidence>
<gene>
    <name evidence="2" type="ORF">V7S43_004415</name>
    <name evidence="3" type="ORF">V7S43_004416</name>
</gene>
<name>A0ABD3FYQ2_9STRA</name>
<dbReference type="Proteomes" id="UP001632037">
    <property type="component" value="Unassembled WGS sequence"/>
</dbReference>
<keyword evidence="4" id="KW-1185">Reference proteome</keyword>
<protein>
    <submittedName>
        <fullName evidence="2">Uncharacterized protein</fullName>
    </submittedName>
</protein>
<evidence type="ECO:0000313" key="4">
    <source>
        <dbReference type="Proteomes" id="UP001632037"/>
    </source>
</evidence>
<comment type="caution">
    <text evidence="2">The sequence shown here is derived from an EMBL/GenBank/DDBJ whole genome shotgun (WGS) entry which is preliminary data.</text>
</comment>
<sequence length="362" mass="42677">MVVNAGVMIREHFRKRLRLYVRLKFGQVDNAMTMKQKREKADLVNAILRACYSTEKTDLEQAQEMRDMLTPDGSEWNEQWIPWSNRIKENGMAMYVRLLWKFLSVVERRMEKEPNEKGVRAFTLFPVSSTYSSAHITLNGTTLAGFYSRIKDHEFGLPHIPVTSTSFKANRWEVLRHAFDIARFETRTEGCQVTTDGYSASVLLFRPKHKKETSSSEGPVVPIGYVPDVVVGLDLGMRSLVTAVCEDFRTSGRRVKRRRKRRRRRGGHHRSKRKKANRPCWIRRGKPPRQRNNRAIVQVTTREYRHLAGFNRFRAWNECLKKRHARYQTTIENMPSFKTASFSTYLTRLEYFWKHVHFLLQF</sequence>
<evidence type="ECO:0000313" key="3">
    <source>
        <dbReference type="EMBL" id="KAL3670100.1"/>
    </source>
</evidence>
<evidence type="ECO:0000256" key="1">
    <source>
        <dbReference type="SAM" id="MobiDB-lite"/>
    </source>
</evidence>
<dbReference type="EMBL" id="JBIMZQ010000007">
    <property type="protein sequence ID" value="KAL3670100.1"/>
    <property type="molecule type" value="Genomic_DNA"/>
</dbReference>
<proteinExistence type="predicted"/>
<accession>A0ABD3FYQ2</accession>
<dbReference type="EMBL" id="JBIMZQ010000007">
    <property type="protein sequence ID" value="KAL3670099.1"/>
    <property type="molecule type" value="Genomic_DNA"/>
</dbReference>
<dbReference type="AlphaFoldDB" id="A0ABD3FYQ2"/>
<feature type="region of interest" description="Disordered" evidence="1">
    <location>
        <begin position="252"/>
        <end position="292"/>
    </location>
</feature>